<gene>
    <name evidence="16" type="primary">CP9B2</name>
</gene>
<evidence type="ECO:0000256" key="12">
    <source>
        <dbReference type="ARBA" id="ARBA00023033"/>
    </source>
</evidence>
<keyword evidence="13" id="KW-0472">Membrane</keyword>
<evidence type="ECO:0000256" key="7">
    <source>
        <dbReference type="ARBA" id="ARBA00022723"/>
    </source>
</evidence>
<evidence type="ECO:0000256" key="3">
    <source>
        <dbReference type="ARBA" id="ARBA00004174"/>
    </source>
</evidence>
<keyword evidence="10 15" id="KW-0560">Oxidoreductase</keyword>
<dbReference type="SUPFAM" id="SSF48264">
    <property type="entry name" value="Cytochrome P450"/>
    <property type="match status" value="1"/>
</dbReference>
<dbReference type="InterPro" id="IPR036396">
    <property type="entry name" value="Cyt_P450_sf"/>
</dbReference>
<dbReference type="OrthoDB" id="2789670at2759"/>
<comment type="cofactor">
    <cofactor evidence="1 14">
        <name>heme</name>
        <dbReference type="ChEBI" id="CHEBI:30413"/>
    </cofactor>
</comment>
<evidence type="ECO:0000256" key="4">
    <source>
        <dbReference type="ARBA" id="ARBA00004406"/>
    </source>
</evidence>
<dbReference type="PANTHER" id="PTHR24292:SF54">
    <property type="entry name" value="CYP9F3-RELATED"/>
    <property type="match status" value="1"/>
</dbReference>
<dbReference type="InterPro" id="IPR002401">
    <property type="entry name" value="Cyt_P450_E_grp-I"/>
</dbReference>
<evidence type="ECO:0000256" key="8">
    <source>
        <dbReference type="ARBA" id="ARBA00022824"/>
    </source>
</evidence>
<dbReference type="PANTHER" id="PTHR24292">
    <property type="entry name" value="CYTOCHROME P450"/>
    <property type="match status" value="1"/>
</dbReference>
<protein>
    <submittedName>
        <fullName evidence="16">Cytochrome P450 9b2</fullName>
    </submittedName>
</protein>
<evidence type="ECO:0000256" key="6">
    <source>
        <dbReference type="ARBA" id="ARBA00022617"/>
    </source>
</evidence>
<dbReference type="PRINTS" id="PR00463">
    <property type="entry name" value="EP450I"/>
</dbReference>
<dbReference type="EMBL" id="GAKP01013085">
    <property type="protein sequence ID" value="JAC45867.1"/>
    <property type="molecule type" value="Transcribed_RNA"/>
</dbReference>
<keyword evidence="7 14" id="KW-0479">Metal-binding</keyword>
<evidence type="ECO:0000256" key="9">
    <source>
        <dbReference type="ARBA" id="ARBA00022848"/>
    </source>
</evidence>
<dbReference type="InterPro" id="IPR050476">
    <property type="entry name" value="Insect_CytP450_Detox"/>
</dbReference>
<dbReference type="InterPro" id="IPR001128">
    <property type="entry name" value="Cyt_P450"/>
</dbReference>
<dbReference type="PROSITE" id="PS00086">
    <property type="entry name" value="CYTOCHROME_P450"/>
    <property type="match status" value="1"/>
</dbReference>
<keyword evidence="11 14" id="KW-0408">Iron</keyword>
<evidence type="ECO:0000313" key="16">
    <source>
        <dbReference type="EMBL" id="JAC45869.1"/>
    </source>
</evidence>
<comment type="subcellular location">
    <subcellularLocation>
        <location evidence="4">Endoplasmic reticulum membrane</location>
        <topology evidence="4">Peripheral membrane protein</topology>
    </subcellularLocation>
    <subcellularLocation>
        <location evidence="3">Microsome membrane</location>
        <topology evidence="3">Peripheral membrane protein</topology>
    </subcellularLocation>
</comment>
<dbReference type="GO" id="GO:0016705">
    <property type="term" value="F:oxidoreductase activity, acting on paired donors, with incorporation or reduction of molecular oxygen"/>
    <property type="evidence" value="ECO:0007669"/>
    <property type="project" value="InterPro"/>
</dbReference>
<dbReference type="GO" id="GO:0020037">
    <property type="term" value="F:heme binding"/>
    <property type="evidence" value="ECO:0007669"/>
    <property type="project" value="InterPro"/>
</dbReference>
<evidence type="ECO:0000256" key="15">
    <source>
        <dbReference type="RuleBase" id="RU000461"/>
    </source>
</evidence>
<proteinExistence type="inferred from homology"/>
<keyword evidence="6 14" id="KW-0349">Heme</keyword>
<dbReference type="RefSeq" id="XP_011202085.2">
    <property type="nucleotide sequence ID" value="XM_011203783.4"/>
</dbReference>
<evidence type="ECO:0000256" key="13">
    <source>
        <dbReference type="ARBA" id="ARBA00023136"/>
    </source>
</evidence>
<evidence type="ECO:0000256" key="5">
    <source>
        <dbReference type="ARBA" id="ARBA00010617"/>
    </source>
</evidence>
<keyword evidence="12 15" id="KW-0503">Monooxygenase</keyword>
<dbReference type="FunFam" id="1.10.630.10:FF:000042">
    <property type="entry name" value="Cytochrome P450"/>
    <property type="match status" value="1"/>
</dbReference>
<evidence type="ECO:0000256" key="14">
    <source>
        <dbReference type="PIRSR" id="PIRSR602401-1"/>
    </source>
</evidence>
<dbReference type="Pfam" id="PF00067">
    <property type="entry name" value="p450"/>
    <property type="match status" value="1"/>
</dbReference>
<name>A0A034VTT1_BACDO</name>
<comment type="similarity">
    <text evidence="5 15">Belongs to the cytochrome P450 family.</text>
</comment>
<evidence type="ECO:0000256" key="1">
    <source>
        <dbReference type="ARBA" id="ARBA00001971"/>
    </source>
</evidence>
<organism evidence="16">
    <name type="scientific">Bactrocera dorsalis</name>
    <name type="common">Oriental fruit fly</name>
    <name type="synonym">Dacus dorsalis</name>
    <dbReference type="NCBI Taxonomy" id="27457"/>
    <lineage>
        <taxon>Eukaryota</taxon>
        <taxon>Metazoa</taxon>
        <taxon>Ecdysozoa</taxon>
        <taxon>Arthropoda</taxon>
        <taxon>Hexapoda</taxon>
        <taxon>Insecta</taxon>
        <taxon>Pterygota</taxon>
        <taxon>Neoptera</taxon>
        <taxon>Endopterygota</taxon>
        <taxon>Diptera</taxon>
        <taxon>Brachycera</taxon>
        <taxon>Muscomorpha</taxon>
        <taxon>Tephritoidea</taxon>
        <taxon>Tephritidae</taxon>
        <taxon>Bactrocera</taxon>
        <taxon>Bactrocera</taxon>
    </lineage>
</organism>
<evidence type="ECO:0000256" key="2">
    <source>
        <dbReference type="ARBA" id="ARBA00003690"/>
    </source>
</evidence>
<evidence type="ECO:0000256" key="10">
    <source>
        <dbReference type="ARBA" id="ARBA00023002"/>
    </source>
</evidence>
<dbReference type="KEGG" id="bdr:105225363"/>
<evidence type="ECO:0000256" key="11">
    <source>
        <dbReference type="ARBA" id="ARBA00023004"/>
    </source>
</evidence>
<sequence>MVFIELGLVSFLLLYIFYKWATFKYNTFKERGVPYEEPWPLVGNAGAVVLNREGFNKTVLKFYQRNKDHDIVGFYNFRSPVFVVQNPDYIKKMTVKDFDFFVNHTPFFKADDDPLINGMLTVMKDQRWKNMRNTLSPIFTAAKMRAMFGLMNECLNECLGRLRDATKGGKSHDIELKGWFTRLSNDIIASTAFGLKINSYEDKNNEFYMIGQSISNFRGKQMLKFFVSNTMPIVQKILGYKIFDTDKTDYFKRLVIDTMKYRQENKIHRPDMIQLLIEAKQESDQNWSDDDIVAQCFIFFFAAFENNANFTSVICHELMENPEVQERLYEEALEVREELNGQPLTYEAVMKMKYMDMVTSETLRKWNLAGFTDRLCSKDYDLTDDDGNLVFKFKADDYVWFPIIGLHYNEKYFEDPDAFNPERFSDENKDNIKPFTYLPFGVGPRMCIGNRYALMQAKAMLYYMILDFKLERSPKTVKNIMDDIRGFQINPIGGFWVRLVPRA</sequence>
<dbReference type="PRINTS" id="PR00385">
    <property type="entry name" value="P450"/>
</dbReference>
<accession>A0A034VTT1</accession>
<reference evidence="16" key="1">
    <citation type="journal article" date="2014" name="BMC Genomics">
        <title>Characterizing the developmental transcriptome of the oriental fruit fly, Bactrocera dorsalis (Diptera: Tephritidae) through comparative genomic analysis with Drosophila melanogaster utilizing modENCODE datasets.</title>
        <authorList>
            <person name="Geib S.M."/>
            <person name="Calla B."/>
            <person name="Hall B."/>
            <person name="Hou S."/>
            <person name="Manoukis N.C."/>
        </authorList>
    </citation>
    <scope>NUCLEOTIDE SEQUENCE</scope>
    <source>
        <strain evidence="16">Punador</strain>
    </source>
</reference>
<dbReference type="EMBL" id="GAKP01013083">
    <property type="protein sequence ID" value="JAC45869.1"/>
    <property type="molecule type" value="Transcribed_RNA"/>
</dbReference>
<dbReference type="Gene3D" id="1.10.630.10">
    <property type="entry name" value="Cytochrome P450"/>
    <property type="match status" value="1"/>
</dbReference>
<dbReference type="GO" id="GO:0004497">
    <property type="term" value="F:monooxygenase activity"/>
    <property type="evidence" value="ECO:0007669"/>
    <property type="project" value="UniProtKB-KW"/>
</dbReference>
<dbReference type="GeneID" id="105225363"/>
<keyword evidence="8" id="KW-0256">Endoplasmic reticulum</keyword>
<dbReference type="GO" id="GO:0005506">
    <property type="term" value="F:iron ion binding"/>
    <property type="evidence" value="ECO:0007669"/>
    <property type="project" value="InterPro"/>
</dbReference>
<comment type="function">
    <text evidence="2">May be involved in the metabolism of insect hormones and in the breakdown of synthetic insecticides.</text>
</comment>
<dbReference type="EMBL" id="GAKP01013084">
    <property type="protein sequence ID" value="JAC45868.1"/>
    <property type="molecule type" value="Transcribed_RNA"/>
</dbReference>
<feature type="binding site" description="axial binding residue" evidence="14">
    <location>
        <position position="447"/>
    </location>
    <ligand>
        <name>heme</name>
        <dbReference type="ChEBI" id="CHEBI:30413"/>
    </ligand>
    <ligandPart>
        <name>Fe</name>
        <dbReference type="ChEBI" id="CHEBI:18248"/>
    </ligandPart>
</feature>
<dbReference type="AlphaFoldDB" id="A0A034VTT1"/>
<dbReference type="GO" id="GO:0005789">
    <property type="term" value="C:endoplasmic reticulum membrane"/>
    <property type="evidence" value="ECO:0007669"/>
    <property type="project" value="UniProtKB-SubCell"/>
</dbReference>
<dbReference type="InterPro" id="IPR017972">
    <property type="entry name" value="Cyt_P450_CS"/>
</dbReference>
<dbReference type="CDD" id="cd11056">
    <property type="entry name" value="CYP6-like"/>
    <property type="match status" value="1"/>
</dbReference>
<keyword evidence="9" id="KW-0492">Microsome</keyword>